<dbReference type="InterPro" id="IPR036412">
    <property type="entry name" value="HAD-like_sf"/>
</dbReference>
<dbReference type="SFLD" id="SFLDS00003">
    <property type="entry name" value="Haloacid_Dehalogenase"/>
    <property type="match status" value="1"/>
</dbReference>
<dbReference type="NCBIfam" id="TIGR01509">
    <property type="entry name" value="HAD-SF-IA-v3"/>
    <property type="match status" value="1"/>
</dbReference>
<dbReference type="Pfam" id="PF00702">
    <property type="entry name" value="Hydrolase"/>
    <property type="match status" value="1"/>
</dbReference>
<protein>
    <submittedName>
        <fullName evidence="1">HAD family hydrolase</fullName>
    </submittedName>
</protein>
<dbReference type="InterPro" id="IPR023214">
    <property type="entry name" value="HAD_sf"/>
</dbReference>
<dbReference type="InterPro" id="IPR006439">
    <property type="entry name" value="HAD-SF_hydro_IA"/>
</dbReference>
<keyword evidence="2" id="KW-1185">Reference proteome</keyword>
<accession>A0ABP6K8P9</accession>
<gene>
    <name evidence="1" type="ORF">GCM10010446_66850</name>
</gene>
<dbReference type="Proteomes" id="UP001500403">
    <property type="component" value="Unassembled WGS sequence"/>
</dbReference>
<reference evidence="2" key="1">
    <citation type="journal article" date="2019" name="Int. J. Syst. Evol. Microbiol.">
        <title>The Global Catalogue of Microorganisms (GCM) 10K type strain sequencing project: providing services to taxonomists for standard genome sequencing and annotation.</title>
        <authorList>
            <consortium name="The Broad Institute Genomics Platform"/>
            <consortium name="The Broad Institute Genome Sequencing Center for Infectious Disease"/>
            <person name="Wu L."/>
            <person name="Ma J."/>
        </authorList>
    </citation>
    <scope>NUCLEOTIDE SEQUENCE [LARGE SCALE GENOMIC DNA]</scope>
    <source>
        <strain evidence="2">JCM 9088</strain>
    </source>
</reference>
<evidence type="ECO:0000313" key="1">
    <source>
        <dbReference type="EMBL" id="GAA2973038.1"/>
    </source>
</evidence>
<dbReference type="EMBL" id="BAAAUD010000110">
    <property type="protein sequence ID" value="GAA2973038.1"/>
    <property type="molecule type" value="Genomic_DNA"/>
</dbReference>
<dbReference type="PANTHER" id="PTHR18901:SF38">
    <property type="entry name" value="PSEUDOURIDINE-5'-PHOSPHATASE"/>
    <property type="match status" value="1"/>
</dbReference>
<dbReference type="InterPro" id="IPR023198">
    <property type="entry name" value="PGP-like_dom2"/>
</dbReference>
<organism evidence="1 2">
    <name type="scientific">Streptomyces enissocaesilis</name>
    <dbReference type="NCBI Taxonomy" id="332589"/>
    <lineage>
        <taxon>Bacteria</taxon>
        <taxon>Bacillati</taxon>
        <taxon>Actinomycetota</taxon>
        <taxon>Actinomycetes</taxon>
        <taxon>Kitasatosporales</taxon>
        <taxon>Streptomycetaceae</taxon>
        <taxon>Streptomyces</taxon>
        <taxon>Streptomyces rochei group</taxon>
    </lineage>
</organism>
<keyword evidence="1" id="KW-0378">Hydrolase</keyword>
<sequence>MTHVLLHGRSLLLLDFDGLICDTERAAYRSWELTYAEHGHTFSPRLWRQMAGLSTGEEVAAADLGRRLGRSLTQDDFLARRARKSALCDEEPLRPGVADLLIEARAMSLKVAVVSSSPRSWVHHHLVRLHVFDSFDLLMTGGNGIRPKPTPDLYLRALRVLDRTADDALAVEDSAVGVQAARAAGLDCVGVPNAVGARQSWGNPPWCWKRWSSCWTPLRAWADTLAPEPNWNMQPQP</sequence>
<name>A0ABP6K8P9_9ACTN</name>
<dbReference type="GO" id="GO:0016787">
    <property type="term" value="F:hydrolase activity"/>
    <property type="evidence" value="ECO:0007669"/>
    <property type="project" value="UniProtKB-KW"/>
</dbReference>
<dbReference type="PANTHER" id="PTHR18901">
    <property type="entry name" value="2-DEOXYGLUCOSE-6-PHOSPHATE PHOSPHATASE 2"/>
    <property type="match status" value="1"/>
</dbReference>
<dbReference type="SUPFAM" id="SSF56784">
    <property type="entry name" value="HAD-like"/>
    <property type="match status" value="1"/>
</dbReference>
<dbReference type="Gene3D" id="3.40.50.1000">
    <property type="entry name" value="HAD superfamily/HAD-like"/>
    <property type="match status" value="1"/>
</dbReference>
<evidence type="ECO:0000313" key="2">
    <source>
        <dbReference type="Proteomes" id="UP001500403"/>
    </source>
</evidence>
<comment type="caution">
    <text evidence="1">The sequence shown here is derived from an EMBL/GenBank/DDBJ whole genome shotgun (WGS) entry which is preliminary data.</text>
</comment>
<dbReference type="Gene3D" id="1.10.150.240">
    <property type="entry name" value="Putative phosphatase, domain 2"/>
    <property type="match status" value="1"/>
</dbReference>
<dbReference type="RefSeq" id="WP_425577414.1">
    <property type="nucleotide sequence ID" value="NZ_BAAAUD010000110.1"/>
</dbReference>
<dbReference type="SFLD" id="SFLDG01129">
    <property type="entry name" value="C1.5:_HAD__Beta-PGM__Phosphata"/>
    <property type="match status" value="1"/>
</dbReference>
<proteinExistence type="predicted"/>